<feature type="compositionally biased region" description="Low complexity" evidence="4">
    <location>
        <begin position="216"/>
        <end position="228"/>
    </location>
</feature>
<evidence type="ECO:0000313" key="6">
    <source>
        <dbReference type="EMBL" id="QBI55765.1"/>
    </source>
</evidence>
<dbReference type="InterPro" id="IPR000055">
    <property type="entry name" value="Restrct_endonuc_typeI_TRD"/>
</dbReference>
<organism evidence="6 7">
    <name type="scientific">Streptomonospora litoralis</name>
    <dbReference type="NCBI Taxonomy" id="2498135"/>
    <lineage>
        <taxon>Bacteria</taxon>
        <taxon>Bacillati</taxon>
        <taxon>Actinomycetota</taxon>
        <taxon>Actinomycetes</taxon>
        <taxon>Streptosporangiales</taxon>
        <taxon>Nocardiopsidaceae</taxon>
        <taxon>Streptomonospora</taxon>
    </lineage>
</organism>
<dbReference type="PANTHER" id="PTHR30408">
    <property type="entry name" value="TYPE-1 RESTRICTION ENZYME ECOKI SPECIFICITY PROTEIN"/>
    <property type="match status" value="1"/>
</dbReference>
<evidence type="ECO:0000256" key="1">
    <source>
        <dbReference type="ARBA" id="ARBA00010923"/>
    </source>
</evidence>
<dbReference type="PANTHER" id="PTHR30408:SF12">
    <property type="entry name" value="TYPE I RESTRICTION ENZYME MJAVIII SPECIFICITY SUBUNIT"/>
    <property type="match status" value="1"/>
</dbReference>
<keyword evidence="2" id="KW-0680">Restriction system</keyword>
<reference evidence="6 7" key="1">
    <citation type="submission" date="2019-02" db="EMBL/GenBank/DDBJ databases">
        <authorList>
            <person name="Khodamoradi S."/>
            <person name="Hahnke R.L."/>
            <person name="Kaempfer P."/>
            <person name="Schumann P."/>
            <person name="Rohde M."/>
            <person name="Steinert M."/>
            <person name="Luzhetskyy A."/>
            <person name="Wink J."/>
            <person name="Ruckert C."/>
        </authorList>
    </citation>
    <scope>NUCLEOTIDE SEQUENCE [LARGE SCALE GENOMIC DNA]</scope>
    <source>
        <strain evidence="6 7">M2</strain>
    </source>
</reference>
<name>A0A4P6Q529_9ACTN</name>
<gene>
    <name evidence="6" type="ORF">EKD16_20010</name>
</gene>
<keyword evidence="3" id="KW-0238">DNA-binding</keyword>
<dbReference type="KEGG" id="strr:EKD16_20010"/>
<accession>A0A4P6Q529</accession>
<dbReference type="GO" id="GO:0003677">
    <property type="term" value="F:DNA binding"/>
    <property type="evidence" value="ECO:0007669"/>
    <property type="project" value="UniProtKB-KW"/>
</dbReference>
<evidence type="ECO:0000256" key="3">
    <source>
        <dbReference type="ARBA" id="ARBA00023125"/>
    </source>
</evidence>
<dbReference type="EMBL" id="CP036455">
    <property type="protein sequence ID" value="QBI55765.1"/>
    <property type="molecule type" value="Genomic_DNA"/>
</dbReference>
<dbReference type="GO" id="GO:0009307">
    <property type="term" value="P:DNA restriction-modification system"/>
    <property type="evidence" value="ECO:0007669"/>
    <property type="project" value="UniProtKB-KW"/>
</dbReference>
<dbReference type="REBASE" id="303611">
    <property type="entry name" value="S.Ssp106425ORF20005P"/>
</dbReference>
<evidence type="ECO:0000259" key="5">
    <source>
        <dbReference type="Pfam" id="PF01420"/>
    </source>
</evidence>
<comment type="similarity">
    <text evidence="1">Belongs to the type-I restriction system S methylase family.</text>
</comment>
<dbReference type="SUPFAM" id="SSF116734">
    <property type="entry name" value="DNA methylase specificity domain"/>
    <property type="match status" value="1"/>
</dbReference>
<dbReference type="InterPro" id="IPR052021">
    <property type="entry name" value="Type-I_RS_S_subunit"/>
</dbReference>
<dbReference type="CDD" id="cd16961">
    <property type="entry name" value="RMtype1_S_TRD-CR_like"/>
    <property type="match status" value="1"/>
</dbReference>
<dbReference type="OrthoDB" id="3197085at2"/>
<evidence type="ECO:0000256" key="4">
    <source>
        <dbReference type="SAM" id="MobiDB-lite"/>
    </source>
</evidence>
<dbReference type="AlphaFoldDB" id="A0A4P6Q529"/>
<feature type="region of interest" description="Disordered" evidence="4">
    <location>
        <begin position="202"/>
        <end position="228"/>
    </location>
</feature>
<evidence type="ECO:0000256" key="2">
    <source>
        <dbReference type="ARBA" id="ARBA00022747"/>
    </source>
</evidence>
<dbReference type="Pfam" id="PF01420">
    <property type="entry name" value="Methylase_S"/>
    <property type="match status" value="1"/>
</dbReference>
<evidence type="ECO:0000313" key="7">
    <source>
        <dbReference type="Proteomes" id="UP000292235"/>
    </source>
</evidence>
<dbReference type="RefSeq" id="WP_131099992.1">
    <property type="nucleotide sequence ID" value="NZ_CP036455.1"/>
</dbReference>
<dbReference type="InterPro" id="IPR044946">
    <property type="entry name" value="Restrct_endonuc_typeI_TRD_sf"/>
</dbReference>
<keyword evidence="7" id="KW-1185">Reference proteome</keyword>
<proteinExistence type="inferred from homology"/>
<dbReference type="Gene3D" id="3.90.220.20">
    <property type="entry name" value="DNA methylase specificity domains"/>
    <property type="match status" value="1"/>
</dbReference>
<dbReference type="Proteomes" id="UP000292235">
    <property type="component" value="Chromosome"/>
</dbReference>
<feature type="region of interest" description="Disordered" evidence="4">
    <location>
        <begin position="31"/>
        <end position="51"/>
    </location>
</feature>
<feature type="domain" description="Type I restriction modification DNA specificity" evidence="5">
    <location>
        <begin position="9"/>
        <end position="185"/>
    </location>
</feature>
<sequence length="252" mass="27355">MDALIGQLPSDWREQPLGEICSIQAGPSGAGMSSRAFTSHGTPVVRPGDISRRSVTDTGLARVDDATADHLKRYRLKSGDIVGARTGTLGRFALITPEQEGWLYNTQILRLRPSPENDSAYLVHYLALPAVQKWIARHASGSTVRSITQRTMQTLPTAVPSLNIQQAIGQALCALDDKARLHAEISRTTDELRETVAPMLLSGRVPPGEASDRQVSEGSGEPISSEEMSATREYWLWHGFDESPADAGSIPQ</sequence>
<protein>
    <submittedName>
        <fullName evidence="6">EcoKI restriction-modification system protein HsdS</fullName>
    </submittedName>
</protein>